<evidence type="ECO:0000313" key="1">
    <source>
        <dbReference type="EMBL" id="KAI3704720.1"/>
    </source>
</evidence>
<accession>A0ACB9A469</accession>
<proteinExistence type="predicted"/>
<reference evidence="2" key="1">
    <citation type="journal article" date="2022" name="Mol. Ecol. Resour.">
        <title>The genomes of chicory, endive, great burdock and yacon provide insights into Asteraceae palaeo-polyploidization history and plant inulin production.</title>
        <authorList>
            <person name="Fan W."/>
            <person name="Wang S."/>
            <person name="Wang H."/>
            <person name="Wang A."/>
            <person name="Jiang F."/>
            <person name="Liu H."/>
            <person name="Zhao H."/>
            <person name="Xu D."/>
            <person name="Zhang Y."/>
        </authorList>
    </citation>
    <scope>NUCLEOTIDE SEQUENCE [LARGE SCALE GENOMIC DNA]</scope>
    <source>
        <strain evidence="2">cv. Yunnan</strain>
    </source>
</reference>
<sequence>MTREPPVVSNKTVAKDKRASPTMKHVDSPRPYPHQKPIQYERIERHLRELKETTRFSCDGRESRYQLKSNMKIKELPRLSLDSRQGYISNSANDPSSNKRPSSSVVARLMGLEGLTLSIDESKTLKTNSCLKSSRKEEVLKHVCTSVSPVVHKPKRAVKVNHVAPWKQEGGGWGLQKPPFKSKECPPRAEPSSRSIYDEIEKRLTKHKFKTAGKDLRALKQILEAMQKTKKNLESKEHALDNSHKLAMLGRHKGMILNADKLVKELCLGIDGLQNKSEIGVVSDDDDEVIYIINADVNKRSQDWDEYCNQVPGLVLDIERLIFKDLICEVVNG</sequence>
<name>A0ACB9A469_9ASTR</name>
<keyword evidence="2" id="KW-1185">Reference proteome</keyword>
<organism evidence="1 2">
    <name type="scientific">Smallanthus sonchifolius</name>
    <dbReference type="NCBI Taxonomy" id="185202"/>
    <lineage>
        <taxon>Eukaryota</taxon>
        <taxon>Viridiplantae</taxon>
        <taxon>Streptophyta</taxon>
        <taxon>Embryophyta</taxon>
        <taxon>Tracheophyta</taxon>
        <taxon>Spermatophyta</taxon>
        <taxon>Magnoliopsida</taxon>
        <taxon>eudicotyledons</taxon>
        <taxon>Gunneridae</taxon>
        <taxon>Pentapetalae</taxon>
        <taxon>asterids</taxon>
        <taxon>campanulids</taxon>
        <taxon>Asterales</taxon>
        <taxon>Asteraceae</taxon>
        <taxon>Asteroideae</taxon>
        <taxon>Heliantheae alliance</taxon>
        <taxon>Millerieae</taxon>
        <taxon>Smallanthus</taxon>
    </lineage>
</organism>
<protein>
    <submittedName>
        <fullName evidence="1">Uncharacterized protein</fullName>
    </submittedName>
</protein>
<comment type="caution">
    <text evidence="1">The sequence shown here is derived from an EMBL/GenBank/DDBJ whole genome shotgun (WGS) entry which is preliminary data.</text>
</comment>
<dbReference type="Proteomes" id="UP001056120">
    <property type="component" value="Linkage Group LG25"/>
</dbReference>
<evidence type="ECO:0000313" key="2">
    <source>
        <dbReference type="Proteomes" id="UP001056120"/>
    </source>
</evidence>
<gene>
    <name evidence="1" type="ORF">L1987_74947</name>
</gene>
<dbReference type="EMBL" id="CM042042">
    <property type="protein sequence ID" value="KAI3704720.1"/>
    <property type="molecule type" value="Genomic_DNA"/>
</dbReference>
<reference evidence="1 2" key="2">
    <citation type="journal article" date="2022" name="Mol. Ecol. Resour.">
        <title>The genomes of chicory, endive, great burdock and yacon provide insights into Asteraceae paleo-polyploidization history and plant inulin production.</title>
        <authorList>
            <person name="Fan W."/>
            <person name="Wang S."/>
            <person name="Wang H."/>
            <person name="Wang A."/>
            <person name="Jiang F."/>
            <person name="Liu H."/>
            <person name="Zhao H."/>
            <person name="Xu D."/>
            <person name="Zhang Y."/>
        </authorList>
    </citation>
    <scope>NUCLEOTIDE SEQUENCE [LARGE SCALE GENOMIC DNA]</scope>
    <source>
        <strain evidence="2">cv. Yunnan</strain>
        <tissue evidence="1">Leaves</tissue>
    </source>
</reference>